<organism evidence="1 2">
    <name type="scientific">Candidatus Pantoea symbiotica</name>
    <dbReference type="NCBI Taxonomy" id="1884370"/>
    <lineage>
        <taxon>Bacteria</taxon>
        <taxon>Pseudomonadati</taxon>
        <taxon>Pseudomonadota</taxon>
        <taxon>Gammaproteobacteria</taxon>
        <taxon>Enterobacterales</taxon>
        <taxon>Erwiniaceae</taxon>
        <taxon>Pantoea</taxon>
    </lineage>
</organism>
<dbReference type="NCBIfam" id="NF033500">
    <property type="entry name" value="phi80_GamL"/>
    <property type="match status" value="1"/>
</dbReference>
<dbReference type="RefSeq" id="WP_091003946.1">
    <property type="nucleotide sequence ID" value="NZ_FOSD01000006.1"/>
</dbReference>
<dbReference type="InterPro" id="IPR049911">
    <property type="entry name" value="GamL-like"/>
</dbReference>
<keyword evidence="2" id="KW-1185">Reference proteome</keyword>
<evidence type="ECO:0008006" key="3">
    <source>
        <dbReference type="Google" id="ProtNLM"/>
    </source>
</evidence>
<dbReference type="Proteomes" id="UP000198841">
    <property type="component" value="Unassembled WGS sequence"/>
</dbReference>
<evidence type="ECO:0000313" key="1">
    <source>
        <dbReference type="EMBL" id="SFK34149.1"/>
    </source>
</evidence>
<proteinExistence type="predicted"/>
<comment type="caution">
    <text evidence="1">The sequence shown here is derived from an EMBL/GenBank/DDBJ whole genome shotgun (WGS) entry which is preliminary data.</text>
</comment>
<reference evidence="1 2" key="1">
    <citation type="submission" date="2016-10" db="EMBL/GenBank/DDBJ databases">
        <authorList>
            <person name="Varghese N."/>
            <person name="Submissions S."/>
        </authorList>
    </citation>
    <scope>NUCLEOTIDE SEQUENCE [LARGE SCALE GENOMIC DNA]</scope>
    <source>
        <strain evidence="1 2">YR512</strain>
    </source>
</reference>
<dbReference type="EMBL" id="FOSD01000006">
    <property type="protein sequence ID" value="SFK34149.1"/>
    <property type="molecule type" value="Genomic_DNA"/>
</dbReference>
<evidence type="ECO:0000313" key="2">
    <source>
        <dbReference type="Proteomes" id="UP000198841"/>
    </source>
</evidence>
<protein>
    <recommendedName>
        <fullName evidence="3">Host nuclease inhibitor GamL</fullName>
    </recommendedName>
</protein>
<accession>A0A1I3YS25</accession>
<name>A0A1I3YS25_9GAMM</name>
<sequence length="97" mass="11553">MMPFIELERRKEQLDAEEQDAIRKEQWIDDEAARLLTFFPDTLDEFRASLLHPLASKCCFGGKANEEYRDFILNLAYHQANENYDLQVLLKWEEPCQ</sequence>
<gene>
    <name evidence="1" type="ORF">SAMN05518863_106179</name>
</gene>